<dbReference type="InterPro" id="IPR005145">
    <property type="entry name" value="Sua5_C"/>
</dbReference>
<feature type="binding site" evidence="14">
    <location>
        <position position="173"/>
    </location>
    <ligand>
        <name>L-threonine</name>
        <dbReference type="ChEBI" id="CHEBI:57926"/>
    </ligand>
</feature>
<evidence type="ECO:0000256" key="8">
    <source>
        <dbReference type="ARBA" id="ARBA00022695"/>
    </source>
</evidence>
<keyword evidence="5 13" id="KW-0963">Cytoplasm</keyword>
<dbReference type="InterPro" id="IPR050156">
    <property type="entry name" value="TC-AMP_synthase_SUA5"/>
</dbReference>
<dbReference type="InterPro" id="IPR017945">
    <property type="entry name" value="DHBP_synth_RibB-like_a/b_dom"/>
</dbReference>
<feature type="binding site" evidence="14">
    <location>
        <position position="187"/>
    </location>
    <ligand>
        <name>ATP</name>
        <dbReference type="ChEBI" id="CHEBI:30616"/>
    </ligand>
</feature>
<feature type="domain" description="YrdC-like" evidence="15">
    <location>
        <begin position="5"/>
        <end position="191"/>
    </location>
</feature>
<comment type="function">
    <text evidence="13">Required for the formation of a threonylcarbamoyl group on adenosine at position 37 (t(6)A37) in tRNAs that read codons beginning with adenine.</text>
</comment>
<dbReference type="GO" id="GO:0006450">
    <property type="term" value="P:regulation of translational fidelity"/>
    <property type="evidence" value="ECO:0007669"/>
    <property type="project" value="TreeGrafter"/>
</dbReference>
<dbReference type="FunFam" id="3.90.870.10:FF:000009">
    <property type="entry name" value="Threonylcarbamoyl-AMP synthase, putative"/>
    <property type="match status" value="1"/>
</dbReference>
<feature type="binding site" evidence="14">
    <location>
        <position position="50"/>
    </location>
    <ligand>
        <name>ATP</name>
        <dbReference type="ChEBI" id="CHEBI:30616"/>
    </ligand>
</feature>
<dbReference type="NCBIfam" id="TIGR00057">
    <property type="entry name" value="L-threonylcarbamoyladenylate synthase"/>
    <property type="match status" value="1"/>
</dbReference>
<evidence type="ECO:0000256" key="12">
    <source>
        <dbReference type="ARBA" id="ARBA00048366"/>
    </source>
</evidence>
<dbReference type="GO" id="GO:0008033">
    <property type="term" value="P:tRNA processing"/>
    <property type="evidence" value="ECO:0007669"/>
    <property type="project" value="UniProtKB-KW"/>
</dbReference>
<sequence>MAIIGTDILSVKQLLCAGEVVGIPTETVYGLAGNAFNDDAVLKIFSVKNRPQFDPLIVHTDSIAHASTFIISFPDKAKQLAEAFWPGPLTLLLPKSDAVSDLVTSGLSTVAIRIPNHPLTLELLASLDFPLAAPSANPFGYISPTSALHVENQLGKKIPYILDGGESTVGIESTIVGFEGDDAVVYRLGGIAVEAIERIIGPVQTVSHSTSNPKAPGMLKSHYSPRKPLLINPLPEILQQYSPNQIGSLTFDHLVDSIPTENQRVLSPTADYPEAAKHLFAYMRQLDSLPIEVIYAELLPEKDLGRAINDRIRRAAVREV</sequence>
<name>A0A344TFU6_9BACT</name>
<evidence type="ECO:0000256" key="14">
    <source>
        <dbReference type="PIRSR" id="PIRSR004930-1"/>
    </source>
</evidence>
<organism evidence="16 17">
    <name type="scientific">Runella rosea</name>
    <dbReference type="NCBI Taxonomy" id="2259595"/>
    <lineage>
        <taxon>Bacteria</taxon>
        <taxon>Pseudomonadati</taxon>
        <taxon>Bacteroidota</taxon>
        <taxon>Cytophagia</taxon>
        <taxon>Cytophagales</taxon>
        <taxon>Spirosomataceae</taxon>
        <taxon>Runella</taxon>
    </lineage>
</organism>
<dbReference type="AlphaFoldDB" id="A0A344TFU6"/>
<dbReference type="PIRSF" id="PIRSF004930">
    <property type="entry name" value="Tln_factor_SUA5"/>
    <property type="match status" value="1"/>
</dbReference>
<dbReference type="InterPro" id="IPR010923">
    <property type="entry name" value="T(6)A37_SUA5"/>
</dbReference>
<dbReference type="EC" id="2.7.7.87" evidence="3 13"/>
<feature type="binding site" evidence="14">
    <location>
        <position position="59"/>
    </location>
    <ligand>
        <name>ATP</name>
        <dbReference type="ChEBI" id="CHEBI:30616"/>
    </ligand>
</feature>
<dbReference type="GO" id="GO:0061710">
    <property type="term" value="F:L-threonylcarbamoyladenylate synthase"/>
    <property type="evidence" value="ECO:0007669"/>
    <property type="project" value="UniProtKB-EC"/>
</dbReference>
<evidence type="ECO:0000313" key="16">
    <source>
        <dbReference type="EMBL" id="AXE17517.1"/>
    </source>
</evidence>
<dbReference type="KEGG" id="run:DR864_07125"/>
<dbReference type="GO" id="GO:0005737">
    <property type="term" value="C:cytoplasm"/>
    <property type="evidence" value="ECO:0007669"/>
    <property type="project" value="UniProtKB-SubCell"/>
</dbReference>
<evidence type="ECO:0000256" key="3">
    <source>
        <dbReference type="ARBA" id="ARBA00012584"/>
    </source>
</evidence>
<dbReference type="Gene3D" id="3.40.50.11030">
    <property type="entry name" value="Threonylcarbamoyl-AMP synthase, C-terminal domain"/>
    <property type="match status" value="1"/>
</dbReference>
<feature type="binding site" evidence="14">
    <location>
        <position position="27"/>
    </location>
    <ligand>
        <name>L-threonine</name>
        <dbReference type="ChEBI" id="CHEBI:57926"/>
    </ligand>
</feature>
<dbReference type="InterPro" id="IPR038385">
    <property type="entry name" value="Sua5/YwlC_C"/>
</dbReference>
<evidence type="ECO:0000256" key="10">
    <source>
        <dbReference type="ARBA" id="ARBA00022840"/>
    </source>
</evidence>
<feature type="binding site" evidence="14">
    <location>
        <position position="135"/>
    </location>
    <ligand>
        <name>ATP</name>
        <dbReference type="ChEBI" id="CHEBI:30616"/>
    </ligand>
</feature>
<dbReference type="GO" id="GO:0003725">
    <property type="term" value="F:double-stranded RNA binding"/>
    <property type="evidence" value="ECO:0007669"/>
    <property type="project" value="UniProtKB-UniRule"/>
</dbReference>
<keyword evidence="9 13" id="KW-0547">Nucleotide-binding</keyword>
<dbReference type="Gene3D" id="3.90.870.10">
    <property type="entry name" value="DHBP synthase"/>
    <property type="match status" value="1"/>
</dbReference>
<evidence type="ECO:0000313" key="17">
    <source>
        <dbReference type="Proteomes" id="UP000251993"/>
    </source>
</evidence>
<protein>
    <recommendedName>
        <fullName evidence="4 13">Threonylcarbamoyl-AMP synthase</fullName>
        <shortName evidence="13">TC-AMP synthase</shortName>
        <ecNumber evidence="3 13">2.7.7.87</ecNumber>
    </recommendedName>
    <alternativeName>
        <fullName evidence="11 13">L-threonylcarbamoyladenylate synthase</fullName>
    </alternativeName>
</protein>
<evidence type="ECO:0000259" key="15">
    <source>
        <dbReference type="PROSITE" id="PS51163"/>
    </source>
</evidence>
<feature type="binding site" evidence="14">
    <location>
        <position position="113"/>
    </location>
    <ligand>
        <name>L-threonine</name>
        <dbReference type="ChEBI" id="CHEBI:57926"/>
    </ligand>
</feature>
<evidence type="ECO:0000256" key="13">
    <source>
        <dbReference type="PIRNR" id="PIRNR004930"/>
    </source>
</evidence>
<keyword evidence="10 13" id="KW-0067">ATP-binding</keyword>
<evidence type="ECO:0000256" key="4">
    <source>
        <dbReference type="ARBA" id="ARBA00015492"/>
    </source>
</evidence>
<evidence type="ECO:0000256" key="7">
    <source>
        <dbReference type="ARBA" id="ARBA00022694"/>
    </source>
</evidence>
<dbReference type="Pfam" id="PF01300">
    <property type="entry name" value="Sua5_yciO_yrdC"/>
    <property type="match status" value="1"/>
</dbReference>
<reference evidence="16 17" key="1">
    <citation type="submission" date="2018-07" db="EMBL/GenBank/DDBJ databases">
        <title>Genome sequencing of Runella.</title>
        <authorList>
            <person name="Baek M.-G."/>
            <person name="Yi H."/>
        </authorList>
    </citation>
    <scope>NUCLEOTIDE SEQUENCE [LARGE SCALE GENOMIC DNA]</scope>
    <source>
        <strain evidence="16 17">HYN0085</strain>
    </source>
</reference>
<dbReference type="OrthoDB" id="9814580at2"/>
<proteinExistence type="inferred from homology"/>
<gene>
    <name evidence="16" type="ORF">DR864_07125</name>
</gene>
<feature type="binding site" evidence="14">
    <location>
        <position position="109"/>
    </location>
    <ligand>
        <name>ATP</name>
        <dbReference type="ChEBI" id="CHEBI:30616"/>
    </ligand>
</feature>
<dbReference type="InterPro" id="IPR006070">
    <property type="entry name" value="Sua5-like_dom"/>
</dbReference>
<keyword evidence="17" id="KW-1185">Reference proteome</keyword>
<evidence type="ECO:0000256" key="5">
    <source>
        <dbReference type="ARBA" id="ARBA00022490"/>
    </source>
</evidence>
<comment type="catalytic activity">
    <reaction evidence="12 13">
        <text>L-threonine + hydrogencarbonate + ATP = L-threonylcarbamoyladenylate + diphosphate + H2O</text>
        <dbReference type="Rhea" id="RHEA:36407"/>
        <dbReference type="ChEBI" id="CHEBI:15377"/>
        <dbReference type="ChEBI" id="CHEBI:17544"/>
        <dbReference type="ChEBI" id="CHEBI:30616"/>
        <dbReference type="ChEBI" id="CHEBI:33019"/>
        <dbReference type="ChEBI" id="CHEBI:57926"/>
        <dbReference type="ChEBI" id="CHEBI:73682"/>
        <dbReference type="EC" id="2.7.7.87"/>
    </reaction>
</comment>
<keyword evidence="8 13" id="KW-0548">Nucleotidyltransferase</keyword>
<dbReference type="PROSITE" id="PS51163">
    <property type="entry name" value="YRDC"/>
    <property type="match status" value="1"/>
</dbReference>
<keyword evidence="6 13" id="KW-0808">Transferase</keyword>
<dbReference type="Proteomes" id="UP000251993">
    <property type="component" value="Chromosome"/>
</dbReference>
<dbReference type="PANTHER" id="PTHR17490:SF16">
    <property type="entry name" value="THREONYLCARBAMOYL-AMP SYNTHASE"/>
    <property type="match status" value="1"/>
</dbReference>
<feature type="binding site" evidence="14">
    <location>
        <position position="133"/>
    </location>
    <ligand>
        <name>L-threonine</name>
        <dbReference type="ChEBI" id="CHEBI:57926"/>
    </ligand>
</feature>
<dbReference type="PANTHER" id="PTHR17490">
    <property type="entry name" value="SUA5"/>
    <property type="match status" value="1"/>
</dbReference>
<comment type="subcellular location">
    <subcellularLocation>
        <location evidence="1 13">Cytoplasm</location>
    </subcellularLocation>
</comment>
<keyword evidence="7 13" id="KW-0819">tRNA processing</keyword>
<evidence type="ECO:0000256" key="9">
    <source>
        <dbReference type="ARBA" id="ARBA00022741"/>
    </source>
</evidence>
<feature type="binding site" evidence="14">
    <location>
        <position position="223"/>
    </location>
    <ligand>
        <name>ATP</name>
        <dbReference type="ChEBI" id="CHEBI:30616"/>
    </ligand>
</feature>
<evidence type="ECO:0000256" key="6">
    <source>
        <dbReference type="ARBA" id="ARBA00022679"/>
    </source>
</evidence>
<dbReference type="GO" id="GO:0005524">
    <property type="term" value="F:ATP binding"/>
    <property type="evidence" value="ECO:0007669"/>
    <property type="project" value="UniProtKB-UniRule"/>
</dbReference>
<evidence type="ECO:0000256" key="1">
    <source>
        <dbReference type="ARBA" id="ARBA00004496"/>
    </source>
</evidence>
<feature type="binding site" evidence="14">
    <location>
        <position position="143"/>
    </location>
    <ligand>
        <name>ATP</name>
        <dbReference type="ChEBI" id="CHEBI:30616"/>
    </ligand>
</feature>
<accession>A0A344TFU6</accession>
<dbReference type="GO" id="GO:0000049">
    <property type="term" value="F:tRNA binding"/>
    <property type="evidence" value="ECO:0007669"/>
    <property type="project" value="TreeGrafter"/>
</dbReference>
<evidence type="ECO:0000256" key="2">
    <source>
        <dbReference type="ARBA" id="ARBA00007663"/>
    </source>
</evidence>
<dbReference type="SUPFAM" id="SSF55821">
    <property type="entry name" value="YrdC/RibB"/>
    <property type="match status" value="1"/>
</dbReference>
<comment type="similarity">
    <text evidence="2 13">Belongs to the SUA5 family.</text>
</comment>
<dbReference type="RefSeq" id="WP_114066302.1">
    <property type="nucleotide sequence ID" value="NZ_CP030850.1"/>
</dbReference>
<dbReference type="Pfam" id="PF03481">
    <property type="entry name" value="Sua5_C"/>
    <property type="match status" value="1"/>
</dbReference>
<dbReference type="EMBL" id="CP030850">
    <property type="protein sequence ID" value="AXE17517.1"/>
    <property type="molecule type" value="Genomic_DNA"/>
</dbReference>
<evidence type="ECO:0000256" key="11">
    <source>
        <dbReference type="ARBA" id="ARBA00029774"/>
    </source>
</evidence>